<dbReference type="InterPro" id="IPR032675">
    <property type="entry name" value="LRR_dom_sf"/>
</dbReference>
<dbReference type="Gene3D" id="3.80.10.10">
    <property type="entry name" value="Ribonuclease Inhibitor"/>
    <property type="match status" value="1"/>
</dbReference>
<dbReference type="Proteomes" id="UP001283341">
    <property type="component" value="Unassembled WGS sequence"/>
</dbReference>
<gene>
    <name evidence="1" type="ORF">B0H66DRAFT_552414</name>
</gene>
<keyword evidence="2" id="KW-1185">Reference proteome</keyword>
<proteinExistence type="predicted"/>
<name>A0AAE0IAP1_9PEZI</name>
<accession>A0AAE0IAP1</accession>
<protein>
    <submittedName>
        <fullName evidence="1">Uncharacterized protein</fullName>
    </submittedName>
</protein>
<evidence type="ECO:0000313" key="2">
    <source>
        <dbReference type="Proteomes" id="UP001283341"/>
    </source>
</evidence>
<comment type="caution">
    <text evidence="1">The sequence shown here is derived from an EMBL/GenBank/DDBJ whole genome shotgun (WGS) entry which is preliminary data.</text>
</comment>
<sequence>MATFVSQIPEVRRSEWVRLRDIADNALLTGNKSDELSLLASLLPSLEAIRAVTTYGELFHFCSTGGSLPLLREVDLAHYDLEGAHDLADLAALFKAAPNLKKLSIHGLSGDDEEPVGDDDRLLQGDTIIMANLREIDIRAAALNASTLDQLLSACPVVEVFRYASGGSAVGYCQFHPGEMRDVMMRRGKQLKRVAVDFMYADNCEEWDGWDANDMDVIREDFRRRGIELEVSNLPSTR</sequence>
<evidence type="ECO:0000313" key="1">
    <source>
        <dbReference type="EMBL" id="KAK3321673.1"/>
    </source>
</evidence>
<organism evidence="1 2">
    <name type="scientific">Apodospora peruviana</name>
    <dbReference type="NCBI Taxonomy" id="516989"/>
    <lineage>
        <taxon>Eukaryota</taxon>
        <taxon>Fungi</taxon>
        <taxon>Dikarya</taxon>
        <taxon>Ascomycota</taxon>
        <taxon>Pezizomycotina</taxon>
        <taxon>Sordariomycetes</taxon>
        <taxon>Sordariomycetidae</taxon>
        <taxon>Sordariales</taxon>
        <taxon>Lasiosphaeriaceae</taxon>
        <taxon>Apodospora</taxon>
    </lineage>
</organism>
<reference evidence="1" key="1">
    <citation type="journal article" date="2023" name="Mol. Phylogenet. Evol.">
        <title>Genome-scale phylogeny and comparative genomics of the fungal order Sordariales.</title>
        <authorList>
            <person name="Hensen N."/>
            <person name="Bonometti L."/>
            <person name="Westerberg I."/>
            <person name="Brannstrom I.O."/>
            <person name="Guillou S."/>
            <person name="Cros-Aarteil S."/>
            <person name="Calhoun S."/>
            <person name="Haridas S."/>
            <person name="Kuo A."/>
            <person name="Mondo S."/>
            <person name="Pangilinan J."/>
            <person name="Riley R."/>
            <person name="LaButti K."/>
            <person name="Andreopoulos B."/>
            <person name="Lipzen A."/>
            <person name="Chen C."/>
            <person name="Yan M."/>
            <person name="Daum C."/>
            <person name="Ng V."/>
            <person name="Clum A."/>
            <person name="Steindorff A."/>
            <person name="Ohm R.A."/>
            <person name="Martin F."/>
            <person name="Silar P."/>
            <person name="Natvig D.O."/>
            <person name="Lalanne C."/>
            <person name="Gautier V."/>
            <person name="Ament-Velasquez S.L."/>
            <person name="Kruys A."/>
            <person name="Hutchinson M.I."/>
            <person name="Powell A.J."/>
            <person name="Barry K."/>
            <person name="Miller A.N."/>
            <person name="Grigoriev I.V."/>
            <person name="Debuchy R."/>
            <person name="Gladieux P."/>
            <person name="Hiltunen Thoren M."/>
            <person name="Johannesson H."/>
        </authorList>
    </citation>
    <scope>NUCLEOTIDE SEQUENCE</scope>
    <source>
        <strain evidence="1">CBS 118394</strain>
    </source>
</reference>
<reference evidence="1" key="2">
    <citation type="submission" date="2023-06" db="EMBL/GenBank/DDBJ databases">
        <authorList>
            <consortium name="Lawrence Berkeley National Laboratory"/>
            <person name="Haridas S."/>
            <person name="Hensen N."/>
            <person name="Bonometti L."/>
            <person name="Westerberg I."/>
            <person name="Brannstrom I.O."/>
            <person name="Guillou S."/>
            <person name="Cros-Aarteil S."/>
            <person name="Calhoun S."/>
            <person name="Kuo A."/>
            <person name="Mondo S."/>
            <person name="Pangilinan J."/>
            <person name="Riley R."/>
            <person name="Labutti K."/>
            <person name="Andreopoulos B."/>
            <person name="Lipzen A."/>
            <person name="Chen C."/>
            <person name="Yanf M."/>
            <person name="Daum C."/>
            <person name="Ng V."/>
            <person name="Clum A."/>
            <person name="Steindorff A."/>
            <person name="Ohm R."/>
            <person name="Martin F."/>
            <person name="Silar P."/>
            <person name="Natvig D."/>
            <person name="Lalanne C."/>
            <person name="Gautier V."/>
            <person name="Ament-Velasquez S.L."/>
            <person name="Kruys A."/>
            <person name="Hutchinson M.I."/>
            <person name="Powell A.J."/>
            <person name="Barry K."/>
            <person name="Miller A.N."/>
            <person name="Grigoriev I.V."/>
            <person name="Debuchy R."/>
            <person name="Gladieux P."/>
            <person name="Thoren M.H."/>
            <person name="Johannesson H."/>
        </authorList>
    </citation>
    <scope>NUCLEOTIDE SEQUENCE</scope>
    <source>
        <strain evidence="1">CBS 118394</strain>
    </source>
</reference>
<dbReference type="EMBL" id="JAUEDM010000003">
    <property type="protein sequence ID" value="KAK3321673.1"/>
    <property type="molecule type" value="Genomic_DNA"/>
</dbReference>
<dbReference type="AlphaFoldDB" id="A0AAE0IAP1"/>